<protein>
    <submittedName>
        <fullName evidence="4">RND family efflux transporter MFP subunit</fullName>
    </submittedName>
</protein>
<dbReference type="RefSeq" id="WP_183969688.1">
    <property type="nucleotide sequence ID" value="NZ_BAABEW010000024.1"/>
</dbReference>
<reference evidence="4 5" key="1">
    <citation type="submission" date="2020-08" db="EMBL/GenBank/DDBJ databases">
        <title>Genomic Encyclopedia of Type Strains, Phase IV (KMG-IV): sequencing the most valuable type-strain genomes for metagenomic binning, comparative biology and taxonomic classification.</title>
        <authorList>
            <person name="Goeker M."/>
        </authorList>
    </citation>
    <scope>NUCLEOTIDE SEQUENCE [LARGE SCALE GENOMIC DNA]</scope>
    <source>
        <strain evidence="4 5">DSM 29781</strain>
    </source>
</reference>
<comment type="similarity">
    <text evidence="1">Belongs to the membrane fusion protein (MFP) (TC 8.A.1) family.</text>
</comment>
<sequence length="382" mass="40659">MKLPPVRRKTLMLAAVLLPLLLLFAWVGLRSGPLAPVPVVVATVSEERVSPALFGIGAVQARFTYRIGPTLAGRVARVDVHVGDRVRAGQPVGAMEPVELADRVRAQEAAQQRAQAGLNEARARLDFARSQELRYQRLFASRATTEEAYAAKRQEREVLETALAGAQQELARAGAERRAAVAQRSNLDLVAPVDGLVVERSAEPGSTVVAGQPVVEIVDPASLWVDARFDQVSAEGLQAGLPARIVLRSRPTQALAGTVLRVEPRADAITEELLAKAVSPELSQLLPPLGELAEVTVALGKRPAAPVVPNAALKRVDGALGVWRLAGDGLEFAAIEPIARDLDGRVQVKGLAAGDRVVVYSEKPLSARSRIEVVDRLAGAGR</sequence>
<dbReference type="AlphaFoldDB" id="A0A7W8HJM5"/>
<dbReference type="PANTHER" id="PTHR30469:SF15">
    <property type="entry name" value="HLYD FAMILY OF SECRETION PROTEINS"/>
    <property type="match status" value="1"/>
</dbReference>
<evidence type="ECO:0000259" key="3">
    <source>
        <dbReference type="Pfam" id="PF25973"/>
    </source>
</evidence>
<dbReference type="NCBIfam" id="TIGR01730">
    <property type="entry name" value="RND_mfp"/>
    <property type="match status" value="1"/>
</dbReference>
<dbReference type="Pfam" id="PF25973">
    <property type="entry name" value="BSH_CzcB"/>
    <property type="match status" value="1"/>
</dbReference>
<evidence type="ECO:0000256" key="2">
    <source>
        <dbReference type="SAM" id="Coils"/>
    </source>
</evidence>
<dbReference type="GO" id="GO:0015562">
    <property type="term" value="F:efflux transmembrane transporter activity"/>
    <property type="evidence" value="ECO:0007669"/>
    <property type="project" value="TreeGrafter"/>
</dbReference>
<feature type="coiled-coil region" evidence="2">
    <location>
        <begin position="111"/>
        <end position="183"/>
    </location>
</feature>
<feature type="domain" description="CzcB-like barrel-sandwich hybrid" evidence="3">
    <location>
        <begin position="66"/>
        <end position="219"/>
    </location>
</feature>
<dbReference type="Gene3D" id="2.40.30.170">
    <property type="match status" value="1"/>
</dbReference>
<dbReference type="PANTHER" id="PTHR30469">
    <property type="entry name" value="MULTIDRUG RESISTANCE PROTEIN MDTA"/>
    <property type="match status" value="1"/>
</dbReference>
<dbReference type="Gene3D" id="2.40.420.20">
    <property type="match status" value="1"/>
</dbReference>
<accession>A0A7W8HJM5</accession>
<dbReference type="SUPFAM" id="SSF111369">
    <property type="entry name" value="HlyD-like secretion proteins"/>
    <property type="match status" value="1"/>
</dbReference>
<dbReference type="InterPro" id="IPR006143">
    <property type="entry name" value="RND_pump_MFP"/>
</dbReference>
<dbReference type="Gene3D" id="2.40.50.100">
    <property type="match status" value="1"/>
</dbReference>
<name>A0A7W8HJM5_9BURK</name>
<keyword evidence="2" id="KW-0175">Coiled coil</keyword>
<evidence type="ECO:0000313" key="5">
    <source>
        <dbReference type="Proteomes" id="UP000532440"/>
    </source>
</evidence>
<comment type="caution">
    <text evidence="4">The sequence shown here is derived from an EMBL/GenBank/DDBJ whole genome shotgun (WGS) entry which is preliminary data.</text>
</comment>
<dbReference type="Gene3D" id="1.10.287.470">
    <property type="entry name" value="Helix hairpin bin"/>
    <property type="match status" value="1"/>
</dbReference>
<dbReference type="GO" id="GO:1990281">
    <property type="term" value="C:efflux pump complex"/>
    <property type="evidence" value="ECO:0007669"/>
    <property type="project" value="TreeGrafter"/>
</dbReference>
<evidence type="ECO:0000256" key="1">
    <source>
        <dbReference type="ARBA" id="ARBA00009477"/>
    </source>
</evidence>
<organism evidence="4 5">
    <name type="scientific">Quisquiliibacterium transsilvanicum</name>
    <dbReference type="NCBI Taxonomy" id="1549638"/>
    <lineage>
        <taxon>Bacteria</taxon>
        <taxon>Pseudomonadati</taxon>
        <taxon>Pseudomonadota</taxon>
        <taxon>Betaproteobacteria</taxon>
        <taxon>Burkholderiales</taxon>
        <taxon>Burkholderiaceae</taxon>
        <taxon>Quisquiliibacterium</taxon>
    </lineage>
</organism>
<proteinExistence type="inferred from homology"/>
<keyword evidence="5" id="KW-1185">Reference proteome</keyword>
<dbReference type="EMBL" id="JACHGB010000006">
    <property type="protein sequence ID" value="MBB5273279.1"/>
    <property type="molecule type" value="Genomic_DNA"/>
</dbReference>
<gene>
    <name evidence="4" type="ORF">HNQ70_003307</name>
</gene>
<dbReference type="InterPro" id="IPR058647">
    <property type="entry name" value="BSH_CzcB-like"/>
</dbReference>
<dbReference type="Proteomes" id="UP000532440">
    <property type="component" value="Unassembled WGS sequence"/>
</dbReference>
<evidence type="ECO:0000313" key="4">
    <source>
        <dbReference type="EMBL" id="MBB5273279.1"/>
    </source>
</evidence>